<dbReference type="Gene3D" id="3.30.200.20">
    <property type="entry name" value="Phosphorylase Kinase, domain 1"/>
    <property type="match status" value="1"/>
</dbReference>
<dbReference type="OrthoDB" id="8955at10239"/>
<dbReference type="EMBL" id="KM226332">
    <property type="protein sequence ID" value="AJA91643.1"/>
    <property type="molecule type" value="Genomic_DNA"/>
</dbReference>
<dbReference type="EMBL" id="AF547984">
    <property type="protein sequence ID" value="AAP85640.1"/>
    <property type="molecule type" value="Genomic_DNA"/>
</dbReference>
<organismHost>
    <name type="scientific">Adoxophyes</name>
    <dbReference type="NCBI Taxonomy" id="85584"/>
</organismHost>
<accession>Q91B72</accession>
<dbReference type="SMART" id="SM00220">
    <property type="entry name" value="S_TKc"/>
    <property type="match status" value="1"/>
</dbReference>
<reference evidence="2" key="1">
    <citation type="journal article" date="2001" name="J. Gen. Virol.">
        <title>Phylogenetic analysis of conserved genes within the ecdysteroid UDP-glucosyltransferase gene region of the slow-killing Adoxophyes orana granulovirus.</title>
        <authorList>
            <person name="Wormleaton S.L."/>
            <person name="Winstanley D."/>
        </authorList>
    </citation>
    <scope>NUCLEOTIDE SEQUENCE</scope>
    <source>
        <strain evidence="2">E1</strain>
    </source>
</reference>
<dbReference type="Proteomes" id="UP000202129">
    <property type="component" value="Segment"/>
</dbReference>
<evidence type="ECO:0000313" key="5">
    <source>
        <dbReference type="Proteomes" id="UP000202129"/>
    </source>
</evidence>
<feature type="domain" description="Protein kinase" evidence="1">
    <location>
        <begin position="21"/>
        <end position="273"/>
    </location>
</feature>
<dbReference type="Pfam" id="PF00069">
    <property type="entry name" value="Pkinase"/>
    <property type="match status" value="1"/>
</dbReference>
<dbReference type="InterPro" id="IPR000719">
    <property type="entry name" value="Prot_kinase_dom"/>
</dbReference>
<reference evidence="3 5" key="2">
    <citation type="journal article" date="2003" name="Virology">
        <title>The complete sequence of the Adoxophyes orana granulovirus genome.</title>
        <authorList>
            <person name="Wormleaton S."/>
            <person name="Kuzio J."/>
            <person name="Winstanley D."/>
        </authorList>
    </citation>
    <scope>NUCLEOTIDE SEQUENCE [LARGE SCALE GENOMIC DNA]</scope>
</reference>
<evidence type="ECO:0000313" key="2">
    <source>
        <dbReference type="EMBL" id="AAL02084.1"/>
    </source>
</evidence>
<dbReference type="RefSeq" id="NP_872457.1">
    <property type="nucleotide sequence ID" value="NC_005038.1"/>
</dbReference>
<organism evidence="2">
    <name type="scientific">Adoxophyes orana granulovirus</name>
    <name type="common">AoGV</name>
    <dbReference type="NCBI Taxonomy" id="170617"/>
    <lineage>
        <taxon>Viruses</taxon>
        <taxon>Viruses incertae sedis</taxon>
        <taxon>Naldaviricetes</taxon>
        <taxon>Lefavirales</taxon>
        <taxon>Baculoviridae</taxon>
        <taxon>Betabaculovirus</taxon>
        <taxon>Betabaculovirus adoranae</taxon>
    </lineage>
</organism>
<evidence type="ECO:0000313" key="3">
    <source>
        <dbReference type="EMBL" id="AAP85640.1"/>
    </source>
</evidence>
<name>Q91B72_GVAO</name>
<dbReference type="InterPro" id="IPR008271">
    <property type="entry name" value="Ser/Thr_kinase_AS"/>
</dbReference>
<keyword evidence="2" id="KW-0808">Transferase</keyword>
<protein>
    <submittedName>
        <fullName evidence="3 4">PK-1</fullName>
    </submittedName>
    <submittedName>
        <fullName evidence="2">Protein kinase</fullName>
    </submittedName>
</protein>
<reference evidence="4" key="3">
    <citation type="journal article" date="2015" name="J. Gen. Virol.">
        <title>Isolation of an Adoxophyes orana granulovirus (AdorGV) occlusion body morphology mutant: biological activity, genome sequence and relationship to other isolates of AdorGV.</title>
        <authorList>
            <person name="Nakai M."/>
            <person name="Harrison R.L."/>
            <person name="Uchida H."/>
            <person name="Ukuda R."/>
            <person name="Hikihara S."/>
            <person name="Ishii K."/>
            <person name="Kunimi Y."/>
        </authorList>
    </citation>
    <scope>NUCLEOTIDE SEQUENCE</scope>
    <source>
        <strain evidence="4">Miyazaki</strain>
    </source>
</reference>
<evidence type="ECO:0000313" key="4">
    <source>
        <dbReference type="EMBL" id="AJA91643.1"/>
    </source>
</evidence>
<dbReference type="PROSITE" id="PS00108">
    <property type="entry name" value="PROTEIN_KINASE_ST"/>
    <property type="match status" value="1"/>
</dbReference>
<sequence>MSNKSISRVVQDLKNIQIVKKLCDNSSNSGSYENLYVCKKKGDPNQYVCKIIKEKMFNPLEFAIAKLMSNNVNFIDVYNCYYTKKGHVILIMDYVVDGDLFELVKSKQSSILDEALCRKILINLITALNDLHAQQFIHNDVKLENLLFDIKRKRLYLCDFGLVKCINVPSHYDGTTIYFSPEKIAKIPCTQSFDWWAVGIVAYELLSKNYPFEFDEEEEDEINPKEMMNIYKQPLKKIPNISKNAMDFVRQMLMLDINKRLSTYDQIIKHPFLNI</sequence>
<gene>
    <name evidence="2" type="primary">pk-1</name>
</gene>
<dbReference type="GeneID" id="1463346"/>
<dbReference type="SUPFAM" id="SSF56112">
    <property type="entry name" value="Protein kinase-like (PK-like)"/>
    <property type="match status" value="1"/>
</dbReference>
<dbReference type="EMBL" id="AF337646">
    <property type="protein sequence ID" value="AAL02084.1"/>
    <property type="molecule type" value="Genomic_DNA"/>
</dbReference>
<keyword evidence="5" id="KW-1185">Reference proteome</keyword>
<dbReference type="PANTHER" id="PTHR24347">
    <property type="entry name" value="SERINE/THREONINE-PROTEIN KINASE"/>
    <property type="match status" value="1"/>
</dbReference>
<keyword evidence="2" id="KW-0418">Kinase</keyword>
<proteinExistence type="predicted"/>
<dbReference type="KEGG" id="vg:1463346"/>
<dbReference type="PROSITE" id="PS50011">
    <property type="entry name" value="PROTEIN_KINASE_DOM"/>
    <property type="match status" value="1"/>
</dbReference>
<evidence type="ECO:0000259" key="1">
    <source>
        <dbReference type="PROSITE" id="PS50011"/>
    </source>
</evidence>
<dbReference type="Gene3D" id="1.10.510.10">
    <property type="entry name" value="Transferase(Phosphotransferase) domain 1"/>
    <property type="match status" value="1"/>
</dbReference>
<dbReference type="InterPro" id="IPR011009">
    <property type="entry name" value="Kinase-like_dom_sf"/>
</dbReference>
<dbReference type="GO" id="GO:0005524">
    <property type="term" value="F:ATP binding"/>
    <property type="evidence" value="ECO:0007669"/>
    <property type="project" value="InterPro"/>
</dbReference>
<dbReference type="GO" id="GO:0004672">
    <property type="term" value="F:protein kinase activity"/>
    <property type="evidence" value="ECO:0007669"/>
    <property type="project" value="InterPro"/>
</dbReference>